<gene>
    <name evidence="1" type="ORF">Vadar_000404</name>
</gene>
<accession>A0ACB7ZHG9</accession>
<organism evidence="1 2">
    <name type="scientific">Vaccinium darrowii</name>
    <dbReference type="NCBI Taxonomy" id="229202"/>
    <lineage>
        <taxon>Eukaryota</taxon>
        <taxon>Viridiplantae</taxon>
        <taxon>Streptophyta</taxon>
        <taxon>Embryophyta</taxon>
        <taxon>Tracheophyta</taxon>
        <taxon>Spermatophyta</taxon>
        <taxon>Magnoliopsida</taxon>
        <taxon>eudicotyledons</taxon>
        <taxon>Gunneridae</taxon>
        <taxon>Pentapetalae</taxon>
        <taxon>asterids</taxon>
        <taxon>Ericales</taxon>
        <taxon>Ericaceae</taxon>
        <taxon>Vaccinioideae</taxon>
        <taxon>Vaccinieae</taxon>
        <taxon>Vaccinium</taxon>
    </lineage>
</organism>
<comment type="caution">
    <text evidence="1">The sequence shown here is derived from an EMBL/GenBank/DDBJ whole genome shotgun (WGS) entry which is preliminary data.</text>
</comment>
<protein>
    <submittedName>
        <fullName evidence="1">Uncharacterized protein</fullName>
    </submittedName>
</protein>
<sequence length="246" mass="27347">MLVLSGESGPESDLDPEPLHFYDQGLTEVGSFQRSSFGKVVHKNYNDGKKVDRMKTKQQTTTRERMGWIGETMMDSIKSVKIRQSASHAISLGIVVTSALMMWKTLICITGSTAPIVVVLSESMEPGFQRGDILFLHMGKDPIGAGEIVVFNVDGRDIPIVHRVIKVHEQKDNGEVDVLTKGDKNPRDDRGLYAPGQLWLRQDHIMGRAVGFVPYFGWATIIMNDKPVVKYVLICAVALLVMMTTD</sequence>
<reference evidence="1 2" key="1">
    <citation type="journal article" date="2021" name="Hortic Res">
        <title>High-quality reference genome and annotation aids understanding of berry development for evergreen blueberry (Vaccinium darrowii).</title>
        <authorList>
            <person name="Yu J."/>
            <person name="Hulse-Kemp A.M."/>
            <person name="Babiker E."/>
            <person name="Staton M."/>
        </authorList>
    </citation>
    <scope>NUCLEOTIDE SEQUENCE [LARGE SCALE GENOMIC DNA]</scope>
    <source>
        <strain evidence="2">cv. NJ 8807/NJ 8810</strain>
        <tissue evidence="1">Young leaf</tissue>
    </source>
</reference>
<dbReference type="EMBL" id="CM037159">
    <property type="protein sequence ID" value="KAH7864959.1"/>
    <property type="molecule type" value="Genomic_DNA"/>
</dbReference>
<evidence type="ECO:0000313" key="2">
    <source>
        <dbReference type="Proteomes" id="UP000828048"/>
    </source>
</evidence>
<dbReference type="Proteomes" id="UP000828048">
    <property type="component" value="Chromosome 9"/>
</dbReference>
<proteinExistence type="predicted"/>
<keyword evidence="2" id="KW-1185">Reference proteome</keyword>
<name>A0ACB7ZHG9_9ERIC</name>
<evidence type="ECO:0000313" key="1">
    <source>
        <dbReference type="EMBL" id="KAH7864959.1"/>
    </source>
</evidence>